<dbReference type="EMBL" id="KZ992428">
    <property type="protein sequence ID" value="RKP11079.1"/>
    <property type="molecule type" value="Genomic_DNA"/>
</dbReference>
<name>A0A4V1IXH5_9FUNG</name>
<sequence length="382" mass="41799">MPHAARDWPLSARRRLAWSSTDSVAFSPRSTSRLNDAYSHGLAIAAAGVEEKPVSPGVLQILSVDENAWSSNTLRRVLCDEVIEARVQHGQHDIVLAHWDDSGRLLLTVDEAGDGHFVNQPMFMRTVHFSAPILAHAWLCTERAYTLVHSDAANELPRIRRLPWLGLRNPFGSGHAYVALTSDGKLTLSIEKATSDLVEYQCRVPLSSDGPPSLVVEYLAGDIRHWSDGKVMVALLYAVGDQLWMSLSEASLDTRRTAGTELACGLLWAQPLSQPGVSPRGSYPTAHWVRLSGYREDGSLTLLHVATSTDAGKQYSEDLTAFSGCFISSRNFANLAHAPVSLEDEPVYQQLPDTIVTSCSVDPAGMQWCLGTADGRLEVRPM</sequence>
<reference evidence="2" key="1">
    <citation type="journal article" date="2018" name="Nat. Microbiol.">
        <title>Leveraging single-cell genomics to expand the fungal tree of life.</title>
        <authorList>
            <person name="Ahrendt S.R."/>
            <person name="Quandt C.A."/>
            <person name="Ciobanu D."/>
            <person name="Clum A."/>
            <person name="Salamov A."/>
            <person name="Andreopoulos B."/>
            <person name="Cheng J.F."/>
            <person name="Woyke T."/>
            <person name="Pelin A."/>
            <person name="Henrissat B."/>
            <person name="Reynolds N.K."/>
            <person name="Benny G.L."/>
            <person name="Smith M.E."/>
            <person name="James T.Y."/>
            <person name="Grigoriev I.V."/>
        </authorList>
    </citation>
    <scope>NUCLEOTIDE SEQUENCE [LARGE SCALE GENOMIC DNA]</scope>
    <source>
        <strain evidence="2">RSA 1356</strain>
    </source>
</reference>
<proteinExistence type="predicted"/>
<accession>A0A4V1IXH5</accession>
<dbReference type="Proteomes" id="UP000271241">
    <property type="component" value="Unassembled WGS sequence"/>
</dbReference>
<gene>
    <name evidence="1" type="ORF">THASP1DRAFT_27179</name>
</gene>
<evidence type="ECO:0000313" key="2">
    <source>
        <dbReference type="Proteomes" id="UP000271241"/>
    </source>
</evidence>
<protein>
    <submittedName>
        <fullName evidence="1">Uncharacterized protein</fullName>
    </submittedName>
</protein>
<dbReference type="OrthoDB" id="4139168at2759"/>
<evidence type="ECO:0000313" key="1">
    <source>
        <dbReference type="EMBL" id="RKP11079.1"/>
    </source>
</evidence>
<dbReference type="AlphaFoldDB" id="A0A4V1IXH5"/>
<organism evidence="1 2">
    <name type="scientific">Thamnocephalis sphaerospora</name>
    <dbReference type="NCBI Taxonomy" id="78915"/>
    <lineage>
        <taxon>Eukaryota</taxon>
        <taxon>Fungi</taxon>
        <taxon>Fungi incertae sedis</taxon>
        <taxon>Zoopagomycota</taxon>
        <taxon>Zoopagomycotina</taxon>
        <taxon>Zoopagomycetes</taxon>
        <taxon>Zoopagales</taxon>
        <taxon>Sigmoideomycetaceae</taxon>
        <taxon>Thamnocephalis</taxon>
    </lineage>
</organism>
<keyword evidence="2" id="KW-1185">Reference proteome</keyword>